<gene>
    <name evidence="5" type="ORF">IAB63_00255</name>
</gene>
<evidence type="ECO:0000256" key="1">
    <source>
        <dbReference type="ARBA" id="ARBA00022448"/>
    </source>
</evidence>
<dbReference type="GO" id="GO:0005524">
    <property type="term" value="F:ATP binding"/>
    <property type="evidence" value="ECO:0007669"/>
    <property type="project" value="UniProtKB-KW"/>
</dbReference>
<evidence type="ECO:0000259" key="4">
    <source>
        <dbReference type="PROSITE" id="PS50893"/>
    </source>
</evidence>
<dbReference type="SMART" id="SM00382">
    <property type="entry name" value="AAA"/>
    <property type="match status" value="1"/>
</dbReference>
<sequence length="286" mass="32195">MDHAIEIKGLTKHYPGFDLEDVDISVPSGCIMGFVGANGAGKTTTIKSLLGLIRPDKGTIKIFGKDYTSEGKAIREDVGVVFDESCFPDGLNAGEISRFMGRIYTRWDAELFQAYMKKFAIPVDKKVKEFSRGMKMKLSIAAALAHHPKLLVLDEATSGLDPLVRDEILDLFLDFIQDEEHTVFISSHITSDLEKVADYITFINNGRIILSGEKDLMMEEYGVAHCDDRQLTRIPKEYVVGMRRNKFGVDVLIRSKEKFAQRFPEIFMDAASIEEILLFEARGEKI</sequence>
<dbReference type="GO" id="GO:0016887">
    <property type="term" value="F:ATP hydrolysis activity"/>
    <property type="evidence" value="ECO:0007669"/>
    <property type="project" value="InterPro"/>
</dbReference>
<dbReference type="EMBL" id="DVLT01000001">
    <property type="protein sequence ID" value="HIU01669.1"/>
    <property type="molecule type" value="Genomic_DNA"/>
</dbReference>
<accession>A0A9D1KWC8</accession>
<name>A0A9D1KWC8_9FIRM</name>
<dbReference type="Pfam" id="PF00005">
    <property type="entry name" value="ABC_tran"/>
    <property type="match status" value="1"/>
</dbReference>
<dbReference type="Proteomes" id="UP000824164">
    <property type="component" value="Unassembled WGS sequence"/>
</dbReference>
<keyword evidence="1" id="KW-0813">Transport</keyword>
<comment type="caution">
    <text evidence="5">The sequence shown here is derived from an EMBL/GenBank/DDBJ whole genome shotgun (WGS) entry which is preliminary data.</text>
</comment>
<proteinExistence type="predicted"/>
<reference evidence="5" key="2">
    <citation type="journal article" date="2021" name="PeerJ">
        <title>Extensive microbial diversity within the chicken gut microbiome revealed by metagenomics and culture.</title>
        <authorList>
            <person name="Gilroy R."/>
            <person name="Ravi A."/>
            <person name="Getino M."/>
            <person name="Pursley I."/>
            <person name="Horton D.L."/>
            <person name="Alikhan N.F."/>
            <person name="Baker D."/>
            <person name="Gharbi K."/>
            <person name="Hall N."/>
            <person name="Watson M."/>
            <person name="Adriaenssens E.M."/>
            <person name="Foster-Nyarko E."/>
            <person name="Jarju S."/>
            <person name="Secka A."/>
            <person name="Antonio M."/>
            <person name="Oren A."/>
            <person name="Chaudhuri R.R."/>
            <person name="La Ragione R."/>
            <person name="Hildebrand F."/>
            <person name="Pallen M.J."/>
        </authorList>
    </citation>
    <scope>NUCLEOTIDE SEQUENCE</scope>
    <source>
        <strain evidence="5">CHK187-14744</strain>
    </source>
</reference>
<dbReference type="InterPro" id="IPR003439">
    <property type="entry name" value="ABC_transporter-like_ATP-bd"/>
</dbReference>
<dbReference type="CDD" id="cd03230">
    <property type="entry name" value="ABC_DR_subfamily_A"/>
    <property type="match status" value="1"/>
</dbReference>
<dbReference type="PANTHER" id="PTHR42939:SF3">
    <property type="entry name" value="ABC TRANSPORTER ATP-BINDING COMPONENT"/>
    <property type="match status" value="1"/>
</dbReference>
<keyword evidence="2" id="KW-0547">Nucleotide-binding</keyword>
<evidence type="ECO:0000256" key="3">
    <source>
        <dbReference type="ARBA" id="ARBA00022840"/>
    </source>
</evidence>
<evidence type="ECO:0000256" key="2">
    <source>
        <dbReference type="ARBA" id="ARBA00022741"/>
    </source>
</evidence>
<evidence type="ECO:0000313" key="5">
    <source>
        <dbReference type="EMBL" id="HIU01669.1"/>
    </source>
</evidence>
<dbReference type="Gene3D" id="3.40.50.300">
    <property type="entry name" value="P-loop containing nucleotide triphosphate hydrolases"/>
    <property type="match status" value="1"/>
</dbReference>
<dbReference type="PROSITE" id="PS50893">
    <property type="entry name" value="ABC_TRANSPORTER_2"/>
    <property type="match status" value="1"/>
</dbReference>
<evidence type="ECO:0000313" key="6">
    <source>
        <dbReference type="Proteomes" id="UP000824164"/>
    </source>
</evidence>
<keyword evidence="3 5" id="KW-0067">ATP-binding</keyword>
<protein>
    <submittedName>
        <fullName evidence="5">ABC transporter ATP-binding protein</fullName>
    </submittedName>
</protein>
<dbReference type="InterPro" id="IPR003593">
    <property type="entry name" value="AAA+_ATPase"/>
</dbReference>
<reference evidence="5" key="1">
    <citation type="submission" date="2020-10" db="EMBL/GenBank/DDBJ databases">
        <authorList>
            <person name="Gilroy R."/>
        </authorList>
    </citation>
    <scope>NUCLEOTIDE SEQUENCE</scope>
    <source>
        <strain evidence="5">CHK187-14744</strain>
    </source>
</reference>
<dbReference type="SUPFAM" id="SSF52540">
    <property type="entry name" value="P-loop containing nucleoside triphosphate hydrolases"/>
    <property type="match status" value="1"/>
</dbReference>
<dbReference type="InterPro" id="IPR051782">
    <property type="entry name" value="ABC_Transporter_VariousFunc"/>
</dbReference>
<dbReference type="PANTHER" id="PTHR42939">
    <property type="entry name" value="ABC TRANSPORTER ATP-BINDING PROTEIN ALBC-RELATED"/>
    <property type="match status" value="1"/>
</dbReference>
<organism evidence="5 6">
    <name type="scientific">Candidatus Onthocola gallistercoris</name>
    <dbReference type="NCBI Taxonomy" id="2840876"/>
    <lineage>
        <taxon>Bacteria</taxon>
        <taxon>Bacillati</taxon>
        <taxon>Bacillota</taxon>
        <taxon>Bacilli</taxon>
        <taxon>Candidatus Onthocola</taxon>
    </lineage>
</organism>
<feature type="domain" description="ABC transporter" evidence="4">
    <location>
        <begin position="5"/>
        <end position="230"/>
    </location>
</feature>
<dbReference type="InterPro" id="IPR027417">
    <property type="entry name" value="P-loop_NTPase"/>
</dbReference>
<dbReference type="AlphaFoldDB" id="A0A9D1KWC8"/>